<feature type="domain" description="HTH marR-type" evidence="1">
    <location>
        <begin position="1"/>
        <end position="138"/>
    </location>
</feature>
<dbReference type="SUPFAM" id="SSF46785">
    <property type="entry name" value="Winged helix' DNA-binding domain"/>
    <property type="match status" value="1"/>
</dbReference>
<evidence type="ECO:0000313" key="2">
    <source>
        <dbReference type="EMBL" id="TDQ05213.1"/>
    </source>
</evidence>
<dbReference type="Pfam" id="PF12802">
    <property type="entry name" value="MarR_2"/>
    <property type="match status" value="1"/>
</dbReference>
<dbReference type="AlphaFoldDB" id="A0A4R6SPP8"/>
<dbReference type="GO" id="GO:0003700">
    <property type="term" value="F:DNA-binding transcription factor activity"/>
    <property type="evidence" value="ECO:0007669"/>
    <property type="project" value="InterPro"/>
</dbReference>
<name>A0A4R6SPP8_LABRH</name>
<reference evidence="2 3" key="1">
    <citation type="submission" date="2019-03" db="EMBL/GenBank/DDBJ databases">
        <title>Genomic Encyclopedia of Type Strains, Phase IV (KMG-IV): sequencing the most valuable type-strain genomes for metagenomic binning, comparative biology and taxonomic classification.</title>
        <authorList>
            <person name="Goeker M."/>
        </authorList>
    </citation>
    <scope>NUCLEOTIDE SEQUENCE [LARGE SCALE GENOMIC DNA]</scope>
    <source>
        <strain evidence="2 3">DSM 45361</strain>
    </source>
</reference>
<dbReference type="PROSITE" id="PS50995">
    <property type="entry name" value="HTH_MARR_2"/>
    <property type="match status" value="1"/>
</dbReference>
<dbReference type="InterPro" id="IPR039422">
    <property type="entry name" value="MarR/SlyA-like"/>
</dbReference>
<dbReference type="RefSeq" id="WP_133848004.1">
    <property type="nucleotide sequence ID" value="NZ_SNXZ01000001.1"/>
</dbReference>
<dbReference type="PANTHER" id="PTHR33164">
    <property type="entry name" value="TRANSCRIPTIONAL REGULATOR, MARR FAMILY"/>
    <property type="match status" value="1"/>
</dbReference>
<dbReference type="Gene3D" id="1.10.10.10">
    <property type="entry name" value="Winged helix-like DNA-binding domain superfamily/Winged helix DNA-binding domain"/>
    <property type="match status" value="1"/>
</dbReference>
<sequence length="142" mass="15886">MDPVQEVERAMIAIRRSQSRRVLSRQADVDPNSVAVLDVIEECEQTGESCTVASVRTALSVDQPRASRLVAKAVEDGFVRREADQHDGRKALLRMTSAGRAALGQVHEVRRQRFAEAMAGWSVREQETFAKLLSRFMDGFAR</sequence>
<protein>
    <submittedName>
        <fullName evidence="2">DNA-binding MarR family transcriptional regulator</fullName>
    </submittedName>
</protein>
<keyword evidence="2" id="KW-0238">DNA-binding</keyword>
<dbReference type="GO" id="GO:0003677">
    <property type="term" value="F:DNA binding"/>
    <property type="evidence" value="ECO:0007669"/>
    <property type="project" value="UniProtKB-KW"/>
</dbReference>
<proteinExistence type="predicted"/>
<accession>A0A4R6SPP8</accession>
<dbReference type="InterPro" id="IPR036390">
    <property type="entry name" value="WH_DNA-bd_sf"/>
</dbReference>
<evidence type="ECO:0000259" key="1">
    <source>
        <dbReference type="PROSITE" id="PS50995"/>
    </source>
</evidence>
<dbReference type="InterPro" id="IPR036388">
    <property type="entry name" value="WH-like_DNA-bd_sf"/>
</dbReference>
<dbReference type="InterPro" id="IPR000835">
    <property type="entry name" value="HTH_MarR-typ"/>
</dbReference>
<dbReference type="SMART" id="SM00347">
    <property type="entry name" value="HTH_MARR"/>
    <property type="match status" value="1"/>
</dbReference>
<keyword evidence="3" id="KW-1185">Reference proteome</keyword>
<organism evidence="2 3">
    <name type="scientific">Labedaea rhizosphaerae</name>
    <dbReference type="NCBI Taxonomy" id="598644"/>
    <lineage>
        <taxon>Bacteria</taxon>
        <taxon>Bacillati</taxon>
        <taxon>Actinomycetota</taxon>
        <taxon>Actinomycetes</taxon>
        <taxon>Pseudonocardiales</taxon>
        <taxon>Pseudonocardiaceae</taxon>
        <taxon>Labedaea</taxon>
    </lineage>
</organism>
<dbReference type="EMBL" id="SNXZ01000001">
    <property type="protein sequence ID" value="TDQ05213.1"/>
    <property type="molecule type" value="Genomic_DNA"/>
</dbReference>
<dbReference type="PANTHER" id="PTHR33164:SF57">
    <property type="entry name" value="MARR-FAMILY TRANSCRIPTIONAL REGULATOR"/>
    <property type="match status" value="1"/>
</dbReference>
<dbReference type="Proteomes" id="UP000295444">
    <property type="component" value="Unassembled WGS sequence"/>
</dbReference>
<dbReference type="OrthoDB" id="7774677at2"/>
<evidence type="ECO:0000313" key="3">
    <source>
        <dbReference type="Proteomes" id="UP000295444"/>
    </source>
</evidence>
<dbReference type="GO" id="GO:0006950">
    <property type="term" value="P:response to stress"/>
    <property type="evidence" value="ECO:0007669"/>
    <property type="project" value="TreeGrafter"/>
</dbReference>
<gene>
    <name evidence="2" type="ORF">EV186_1011181</name>
</gene>
<comment type="caution">
    <text evidence="2">The sequence shown here is derived from an EMBL/GenBank/DDBJ whole genome shotgun (WGS) entry which is preliminary data.</text>
</comment>
<dbReference type="PRINTS" id="PR00598">
    <property type="entry name" value="HTHMARR"/>
</dbReference>